<dbReference type="SUPFAM" id="SSF49899">
    <property type="entry name" value="Concanavalin A-like lectins/glucanases"/>
    <property type="match status" value="1"/>
</dbReference>
<dbReference type="PROSITE" id="PS50825">
    <property type="entry name" value="HYR"/>
    <property type="match status" value="1"/>
</dbReference>
<evidence type="ECO:0000313" key="8">
    <source>
        <dbReference type="EMBL" id="CEM53476.1"/>
    </source>
</evidence>
<dbReference type="InterPro" id="IPR000742">
    <property type="entry name" value="EGF"/>
</dbReference>
<feature type="compositionally biased region" description="Basic and acidic residues" evidence="5">
    <location>
        <begin position="1032"/>
        <end position="1044"/>
    </location>
</feature>
<evidence type="ECO:0000256" key="5">
    <source>
        <dbReference type="SAM" id="MobiDB-lite"/>
    </source>
</evidence>
<feature type="domain" description="HYR" evidence="6">
    <location>
        <begin position="776"/>
        <end position="860"/>
    </location>
</feature>
<dbReference type="GO" id="GO:0005509">
    <property type="term" value="F:calcium ion binding"/>
    <property type="evidence" value="ECO:0007669"/>
    <property type="project" value="InterPro"/>
</dbReference>
<dbReference type="Pfam" id="PF02494">
    <property type="entry name" value="HYR"/>
    <property type="match status" value="1"/>
</dbReference>
<keyword evidence="2" id="KW-0732">Signal</keyword>
<evidence type="ECO:0000259" key="7">
    <source>
        <dbReference type="PROSITE" id="PS50923"/>
    </source>
</evidence>
<dbReference type="InterPro" id="IPR049883">
    <property type="entry name" value="NOTCH1_EGF-like"/>
</dbReference>
<evidence type="ECO:0000256" key="4">
    <source>
        <dbReference type="ARBA" id="ARBA00023157"/>
    </source>
</evidence>
<dbReference type="InterPro" id="IPR035976">
    <property type="entry name" value="Sushi/SCR/CCP_sf"/>
</dbReference>
<evidence type="ECO:0000256" key="1">
    <source>
        <dbReference type="ARBA" id="ARBA00022536"/>
    </source>
</evidence>
<dbReference type="Gene3D" id="2.10.70.10">
    <property type="entry name" value="Complement Module, domain 1"/>
    <property type="match status" value="2"/>
</dbReference>
<feature type="compositionally biased region" description="Basic residues" evidence="5">
    <location>
        <begin position="1021"/>
        <end position="1031"/>
    </location>
</feature>
<evidence type="ECO:0000259" key="6">
    <source>
        <dbReference type="PROSITE" id="PS50825"/>
    </source>
</evidence>
<dbReference type="PROSITE" id="PS50923">
    <property type="entry name" value="SUSHI"/>
    <property type="match status" value="1"/>
</dbReference>
<dbReference type="AlphaFoldDB" id="A0A0G4I8L7"/>
<dbReference type="CDD" id="cd00033">
    <property type="entry name" value="CCP"/>
    <property type="match status" value="1"/>
</dbReference>
<feature type="domain" description="Sushi" evidence="7">
    <location>
        <begin position="639"/>
        <end position="710"/>
    </location>
</feature>
<evidence type="ECO:0000256" key="3">
    <source>
        <dbReference type="ARBA" id="ARBA00022737"/>
    </source>
</evidence>
<keyword evidence="1" id="KW-0245">EGF-like domain</keyword>
<dbReference type="InterPro" id="IPR003410">
    <property type="entry name" value="HYR_dom"/>
</dbReference>
<feature type="region of interest" description="Disordered" evidence="5">
    <location>
        <begin position="1015"/>
        <end position="1065"/>
    </location>
</feature>
<dbReference type="SUPFAM" id="SSF57196">
    <property type="entry name" value="EGF/Laminin"/>
    <property type="match status" value="1"/>
</dbReference>
<dbReference type="SUPFAM" id="SSF57535">
    <property type="entry name" value="Complement control module/SCR domain"/>
    <property type="match status" value="1"/>
</dbReference>
<dbReference type="InterPro" id="IPR000152">
    <property type="entry name" value="EGF-type_Asp/Asn_hydroxyl_site"/>
</dbReference>
<dbReference type="SMART" id="SM00032">
    <property type="entry name" value="CCP"/>
    <property type="match status" value="1"/>
</dbReference>
<dbReference type="Gene3D" id="2.10.25.10">
    <property type="entry name" value="Laminin"/>
    <property type="match status" value="1"/>
</dbReference>
<accession>A0A0G4I8L7</accession>
<protein>
    <recommendedName>
        <fullName evidence="9">HYR domain-containing protein</fullName>
    </recommendedName>
</protein>
<name>A0A0G4I8L7_9ALVE</name>
<dbReference type="EMBL" id="CDMZ01005699">
    <property type="protein sequence ID" value="CEM53476.1"/>
    <property type="molecule type" value="Genomic_DNA"/>
</dbReference>
<keyword evidence="4" id="KW-1015">Disulfide bond</keyword>
<dbReference type="SMART" id="SM00179">
    <property type="entry name" value="EGF_CA"/>
    <property type="match status" value="2"/>
</dbReference>
<dbReference type="PhylomeDB" id="A0A0G4I8L7"/>
<dbReference type="Gene3D" id="2.60.120.200">
    <property type="match status" value="1"/>
</dbReference>
<gene>
    <name evidence="8" type="ORF">Cvel_1997</name>
</gene>
<organism evidence="8">
    <name type="scientific">Chromera velia CCMP2878</name>
    <dbReference type="NCBI Taxonomy" id="1169474"/>
    <lineage>
        <taxon>Eukaryota</taxon>
        <taxon>Sar</taxon>
        <taxon>Alveolata</taxon>
        <taxon>Colpodellida</taxon>
        <taxon>Chromeraceae</taxon>
        <taxon>Chromera</taxon>
    </lineage>
</organism>
<dbReference type="InterPro" id="IPR000436">
    <property type="entry name" value="Sushi_SCR_CCP_dom"/>
</dbReference>
<dbReference type="Pfam" id="PF00084">
    <property type="entry name" value="Sushi"/>
    <property type="match status" value="1"/>
</dbReference>
<dbReference type="InterPro" id="IPR013320">
    <property type="entry name" value="ConA-like_dom_sf"/>
</dbReference>
<dbReference type="Pfam" id="PF07645">
    <property type="entry name" value="EGF_CA"/>
    <property type="match status" value="2"/>
</dbReference>
<reference evidence="8" key="1">
    <citation type="submission" date="2014-11" db="EMBL/GenBank/DDBJ databases">
        <authorList>
            <person name="Otto D Thomas"/>
            <person name="Naeem Raeece"/>
        </authorList>
    </citation>
    <scope>NUCLEOTIDE SEQUENCE</scope>
</reference>
<dbReference type="PROSITE" id="PS00010">
    <property type="entry name" value="ASX_HYDROXYL"/>
    <property type="match status" value="1"/>
</dbReference>
<proteinExistence type="predicted"/>
<dbReference type="SMART" id="SM00181">
    <property type="entry name" value="EGF"/>
    <property type="match status" value="3"/>
</dbReference>
<evidence type="ECO:0000256" key="2">
    <source>
        <dbReference type="ARBA" id="ARBA00022729"/>
    </source>
</evidence>
<dbReference type="InterPro" id="IPR001881">
    <property type="entry name" value="EGF-like_Ca-bd_dom"/>
</dbReference>
<dbReference type="VEuPathDB" id="CryptoDB:Cvel_1997"/>
<dbReference type="PANTHER" id="PTHR24039">
    <property type="entry name" value="FIBRILLIN-RELATED"/>
    <property type="match status" value="1"/>
</dbReference>
<evidence type="ECO:0008006" key="9">
    <source>
        <dbReference type="Google" id="ProtNLM"/>
    </source>
</evidence>
<keyword evidence="3" id="KW-0677">Repeat</keyword>
<sequence>MLVVMHTQTDCPEQLVYCEVTGCEVQVKRKDMETHEKADMLKHIRLMNARQNTTTETYRIRFPGFLGPVPPVWKSRPFNFQGYNFVLNVEEGRLRGTKNISLIRDPSSLHPGDVSFVLSVEATDLHAKGTVSTRPRHALFIAWQSERLRSAAQKTWGTLYLRLWPLQLCNSAAPLPPWRDDFDGSSLNTTFWTPEITNAAISSYLVAGGTLKVSATGSCNLDSSRSGAPLIRTDAPGGYAGNWTARFRLSSDNANNFKAGLHVFDDPGGVGYFYLGSKHWGTEEVALSRLSPYGGGGFVEAHPVKDTFVEYAIVHRGSGYYEGYFYDNNAWKYLGFYQCQYTKYIGLFASSDGAGMDAVFDYFELGYVLGECVEQTHDCDTNAACVDDTFSFTCTCNNGYQSNGGFANGTVCDDFDECTAGTHNCDGNAACTNTVSQPVSAFEVLCGTPETKTGSSTGTEPADVCNTFAGSAAVRVRVSYFPPTPQLDECKHDYDDCAMRYDHTGGSFAESAQCTDTDTSFTCGCNNGYEDWGVAFYGLSEGVYCEATKCSGQPSDPSNGLLSFNDDRNRATTGASLTFTCNSGYTLDTSATVCGGQTPVADPNGVMTPSVPPGANWITGDTVSFSCNIGFQQTGVETLTCEGVAGGGSAASEWPAHNASCERESWKAGDSVTFGCNFGLSVVGVSSRSCVGITAASSAWDSNPDPICADITPPELICPSHAVYSTDPGSSAALIWQASDIEGVSWVEAGKVTELTVTATDEAGNSVSCVISLRVRDAEAPRILCPSDVRKNETWGNGAEVSFEGVHEVIDNVYRPSEVSVSFSAPSGSRFASGANLVTLSATDPEGNTGTCTFVVSVQSCSGGAFRETETGRCKCSPGYWQDTRFASSVSSLAVAGSQQAAVVCEHCVQDASSEADSTHPSACFCKEGFYFVPDVSKGTDEQDYFFWTAGRWVSLLLLFFSRVVSSFLYTLLSFPLYSLHRRNLPRTLHLPCSCRPCVNLATCAGGVQGQIRETEGSAASRRRALRNKRERAKENGRPRRSLDTSDEENETETPSVRVYESTQHSRPIPNLGHALVQGLPTALCTILFYTSMNVAPSPEDERTHVIAIRLFLNYMSLIQASQAD</sequence>